<evidence type="ECO:0000313" key="3">
    <source>
        <dbReference type="Proteomes" id="UP000595001"/>
    </source>
</evidence>
<accession>A0A7T3FYD6</accession>
<dbReference type="OrthoDB" id="111095at2157"/>
<dbReference type="RefSeq" id="WP_198061786.1">
    <property type="nucleotide sequence ID" value="NZ_CP065856.1"/>
</dbReference>
<sequence length="455" mass="48275">MAPPATSPDRVESALDRVESWVDDEGIPGASIALVDGSEVVATDGFGRRGPDRPATGDTLYAVGSVTKPVTALATLVLADRKGIDLDDPIADYVPYFADAPGEPVTVGRLLSHTSGMPNDDLAFAADALDGWDEFRSFVAESTDRGLLDDDRFYYYNSGYAVLDRLVTAVSGTEFPTFVRRAVFDPLEMREATFDRSVFTDPSADVMTPYVSAAEEFRDAAGSENPILTSDLLRAPGGLLASVTDLARLVRAHLADDPPLSETVFDRLSTRVATRERLVDGTETAYGHGLESEPFGSDRLVGHGGNTGCSGGYVGFLEDAGVGIAIAHTGVADGKAATRDALAVLVGVDPDAIDPVAAVDAVLDDLVGRYESPGGNHHATVRRDEARLDVAFGGDGGRFEVRALPLDLSGSLYRFTDVDCAESTTDVEWYAGDTPKLVFEGMPFRRVGPRSADGD</sequence>
<organism evidence="2 3">
    <name type="scientific">Halosimplex litoreum</name>
    <dbReference type="NCBI Taxonomy" id="1198301"/>
    <lineage>
        <taxon>Archaea</taxon>
        <taxon>Methanobacteriati</taxon>
        <taxon>Methanobacteriota</taxon>
        <taxon>Stenosarchaea group</taxon>
        <taxon>Halobacteria</taxon>
        <taxon>Halobacteriales</taxon>
        <taxon>Haloarculaceae</taxon>
        <taxon>Halosimplex</taxon>
    </lineage>
</organism>
<reference evidence="2 3" key="1">
    <citation type="submission" date="2020-12" db="EMBL/GenBank/DDBJ databases">
        <title>Halosimplex halophilum sp. nov. and Halosimplex salinum sp. nov., two new members of the genus Halosimplex.</title>
        <authorList>
            <person name="Cui H.L."/>
        </authorList>
    </citation>
    <scope>NUCLEOTIDE SEQUENCE [LARGE SCALE GENOMIC DNA]</scope>
    <source>
        <strain evidence="2 3">YGH94</strain>
    </source>
</reference>
<evidence type="ECO:0000259" key="1">
    <source>
        <dbReference type="Pfam" id="PF00144"/>
    </source>
</evidence>
<dbReference type="KEGG" id="hlt:I7X12_20140"/>
<feature type="domain" description="Beta-lactamase-related" evidence="1">
    <location>
        <begin position="22"/>
        <end position="344"/>
    </location>
</feature>
<dbReference type="Gene3D" id="3.40.710.10">
    <property type="entry name" value="DD-peptidase/beta-lactamase superfamily"/>
    <property type="match status" value="1"/>
</dbReference>
<dbReference type="PANTHER" id="PTHR46825:SF9">
    <property type="entry name" value="BETA-LACTAMASE-RELATED DOMAIN-CONTAINING PROTEIN"/>
    <property type="match status" value="1"/>
</dbReference>
<dbReference type="PANTHER" id="PTHR46825">
    <property type="entry name" value="D-ALANYL-D-ALANINE-CARBOXYPEPTIDASE/ENDOPEPTIDASE AMPH"/>
    <property type="match status" value="1"/>
</dbReference>
<dbReference type="GO" id="GO:0016787">
    <property type="term" value="F:hydrolase activity"/>
    <property type="evidence" value="ECO:0007669"/>
    <property type="project" value="UniProtKB-KW"/>
</dbReference>
<dbReference type="SUPFAM" id="SSF56601">
    <property type="entry name" value="beta-lactamase/transpeptidase-like"/>
    <property type="match status" value="1"/>
</dbReference>
<dbReference type="Proteomes" id="UP000595001">
    <property type="component" value="Chromosome"/>
</dbReference>
<proteinExistence type="predicted"/>
<dbReference type="GeneID" id="60590855"/>
<dbReference type="Gene3D" id="2.40.128.210">
    <property type="entry name" value="Pab87 octamerisation domain"/>
    <property type="match status" value="1"/>
</dbReference>
<dbReference type="AlphaFoldDB" id="A0A7T3FYD6"/>
<keyword evidence="3" id="KW-1185">Reference proteome</keyword>
<dbReference type="InterPro" id="IPR012338">
    <property type="entry name" value="Beta-lactam/transpept-like"/>
</dbReference>
<name>A0A7T3FYD6_9EURY</name>
<keyword evidence="2" id="KW-0378">Hydrolase</keyword>
<gene>
    <name evidence="2" type="ORF">I7X12_20140</name>
</gene>
<evidence type="ECO:0000313" key="2">
    <source>
        <dbReference type="EMBL" id="QPV62990.1"/>
    </source>
</evidence>
<dbReference type="InterPro" id="IPR038164">
    <property type="entry name" value="Pab87_oct_sf"/>
</dbReference>
<protein>
    <submittedName>
        <fullName evidence="2">Serine hydrolase</fullName>
    </submittedName>
</protein>
<dbReference type="InterPro" id="IPR001466">
    <property type="entry name" value="Beta-lactam-related"/>
</dbReference>
<dbReference type="EMBL" id="CP065856">
    <property type="protein sequence ID" value="QPV62990.1"/>
    <property type="molecule type" value="Genomic_DNA"/>
</dbReference>
<dbReference type="InterPro" id="IPR050491">
    <property type="entry name" value="AmpC-like"/>
</dbReference>
<dbReference type="Pfam" id="PF00144">
    <property type="entry name" value="Beta-lactamase"/>
    <property type="match status" value="1"/>
</dbReference>